<keyword evidence="7" id="KW-1003">Cell membrane</keyword>
<comment type="function">
    <text evidence="7">This protein is part of the stalk that links CF(0) to CF(1). It either transmits conformational changes from CF(0) to CF(1) or is implicated in proton conduction.</text>
</comment>
<evidence type="ECO:0000256" key="1">
    <source>
        <dbReference type="ARBA" id="ARBA00004370"/>
    </source>
</evidence>
<comment type="subcellular location">
    <subcellularLocation>
        <location evidence="7">Cell membrane</location>
        <topology evidence="7">Peripheral membrane protein</topology>
    </subcellularLocation>
    <subcellularLocation>
        <location evidence="1">Membrane</location>
    </subcellularLocation>
</comment>
<protein>
    <recommendedName>
        <fullName evidence="7">ATP synthase subunit delta</fullName>
    </recommendedName>
    <alternativeName>
        <fullName evidence="7">ATP synthase F(1) sector subunit delta</fullName>
    </alternativeName>
    <alternativeName>
        <fullName evidence="7">F-type ATPase subunit delta</fullName>
        <shortName evidence="7">F-ATPase subunit delta</shortName>
    </alternativeName>
</protein>
<organism evidence="8 9">
    <name type="scientific">Candidatus Ozemobacter sibiricus</name>
    <dbReference type="NCBI Taxonomy" id="2268124"/>
    <lineage>
        <taxon>Bacteria</taxon>
        <taxon>Candidatus Ozemobacteria</taxon>
        <taxon>Candidatus Ozemobacterales</taxon>
        <taxon>Candidatus Ozemobacteraceae</taxon>
        <taxon>Candidatus Ozemobacter</taxon>
    </lineage>
</organism>
<dbReference type="SUPFAM" id="SSF47928">
    <property type="entry name" value="N-terminal domain of the delta subunit of the F1F0-ATP synthase"/>
    <property type="match status" value="1"/>
</dbReference>
<dbReference type="GO" id="GO:0045259">
    <property type="term" value="C:proton-transporting ATP synthase complex"/>
    <property type="evidence" value="ECO:0007669"/>
    <property type="project" value="UniProtKB-KW"/>
</dbReference>
<evidence type="ECO:0000313" key="9">
    <source>
        <dbReference type="Proteomes" id="UP000252355"/>
    </source>
</evidence>
<dbReference type="EMBL" id="QOQW01000001">
    <property type="protein sequence ID" value="RCK81678.1"/>
    <property type="molecule type" value="Genomic_DNA"/>
</dbReference>
<dbReference type="PANTHER" id="PTHR11910">
    <property type="entry name" value="ATP SYNTHASE DELTA CHAIN"/>
    <property type="match status" value="1"/>
</dbReference>
<dbReference type="GO" id="GO:0005886">
    <property type="term" value="C:plasma membrane"/>
    <property type="evidence" value="ECO:0007669"/>
    <property type="project" value="UniProtKB-SubCell"/>
</dbReference>
<evidence type="ECO:0000256" key="6">
    <source>
        <dbReference type="ARBA" id="ARBA00023310"/>
    </source>
</evidence>
<keyword evidence="2 7" id="KW-0813">Transport</keyword>
<evidence type="ECO:0000256" key="3">
    <source>
        <dbReference type="ARBA" id="ARBA00022781"/>
    </source>
</evidence>
<dbReference type="InterPro" id="IPR000711">
    <property type="entry name" value="ATPase_OSCP/dsu"/>
</dbReference>
<accession>A0A367ZU65</accession>
<dbReference type="GO" id="GO:0046933">
    <property type="term" value="F:proton-transporting ATP synthase activity, rotational mechanism"/>
    <property type="evidence" value="ECO:0007669"/>
    <property type="project" value="UniProtKB-UniRule"/>
</dbReference>
<keyword evidence="7" id="KW-0139">CF(1)</keyword>
<evidence type="ECO:0000313" key="8">
    <source>
        <dbReference type="EMBL" id="RCK81678.1"/>
    </source>
</evidence>
<evidence type="ECO:0000256" key="7">
    <source>
        <dbReference type="HAMAP-Rule" id="MF_01416"/>
    </source>
</evidence>
<dbReference type="PRINTS" id="PR00125">
    <property type="entry name" value="ATPASEDELTA"/>
</dbReference>
<comment type="similarity">
    <text evidence="7">Belongs to the ATPase delta chain family.</text>
</comment>
<dbReference type="NCBIfam" id="TIGR01145">
    <property type="entry name" value="ATP_synt_delta"/>
    <property type="match status" value="1"/>
</dbReference>
<comment type="caution">
    <text evidence="8">The sequence shown here is derived from an EMBL/GenBank/DDBJ whole genome shotgun (WGS) entry which is preliminary data.</text>
</comment>
<dbReference type="InterPro" id="IPR026015">
    <property type="entry name" value="ATP_synth_OSCP/delta_N_sf"/>
</dbReference>
<proteinExistence type="inferred from homology"/>
<keyword evidence="3 7" id="KW-0375">Hydrogen ion transport</keyword>
<evidence type="ECO:0000256" key="2">
    <source>
        <dbReference type="ARBA" id="ARBA00022448"/>
    </source>
</evidence>
<sequence length="193" mass="22203">MRTQVIPRRYAEAFFHAIVRLDLDRHLNDFRSFLALWQSTPDLRSFLLNPAILTDRKVHLIRASFTGPGPCFTADFLHLLVRRNRLGFLDDIAEHLEALVRRHRNILGVRVQSAVPLHPDEEAALVKKLETWHHGPIELHVEVKPELQGGLLIFMEDKIIDTTVRHRFARLAEAMQKLRFEAPETTGRSSPGA</sequence>
<gene>
    <name evidence="7" type="primary">atpH</name>
    <name evidence="8" type="ORF">OZSIB_0812</name>
</gene>
<name>A0A367ZU65_9BACT</name>
<evidence type="ECO:0000256" key="5">
    <source>
        <dbReference type="ARBA" id="ARBA00023136"/>
    </source>
</evidence>
<comment type="function">
    <text evidence="7">F(1)F(0) ATP synthase produces ATP from ADP in the presence of a proton or sodium gradient. F-type ATPases consist of two structural domains, F(1) containing the extramembraneous catalytic core and F(0) containing the membrane proton channel, linked together by a central stalk and a peripheral stalk. During catalysis, ATP synthesis in the catalytic domain of F(1) is coupled via a rotary mechanism of the central stalk subunits to proton translocation.</text>
</comment>
<keyword evidence="5 7" id="KW-0472">Membrane</keyword>
<reference evidence="8 9" key="1">
    <citation type="submission" date="2018-05" db="EMBL/GenBank/DDBJ databases">
        <title>A metagenomic window into the 2 km-deep terrestrial subsurface aquifer revealed taxonomically and functionally diverse microbial community comprising novel uncultured bacterial lineages.</title>
        <authorList>
            <person name="Kadnikov V.V."/>
            <person name="Mardanov A.V."/>
            <person name="Beletsky A.V."/>
            <person name="Banks D."/>
            <person name="Pimenov N.V."/>
            <person name="Frank Y.A."/>
            <person name="Karnachuk O.V."/>
            <person name="Ravin N.V."/>
        </authorList>
    </citation>
    <scope>NUCLEOTIDE SEQUENCE [LARGE SCALE GENOMIC DNA]</scope>
    <source>
        <strain evidence="8">BY5</strain>
    </source>
</reference>
<dbReference type="Gene3D" id="1.10.520.20">
    <property type="entry name" value="N-terminal domain of the delta subunit of the F1F0-ATP synthase"/>
    <property type="match status" value="1"/>
</dbReference>
<evidence type="ECO:0000256" key="4">
    <source>
        <dbReference type="ARBA" id="ARBA00023065"/>
    </source>
</evidence>
<dbReference type="Pfam" id="PF00213">
    <property type="entry name" value="OSCP"/>
    <property type="match status" value="1"/>
</dbReference>
<dbReference type="AlphaFoldDB" id="A0A367ZU65"/>
<dbReference type="HAMAP" id="MF_01416">
    <property type="entry name" value="ATP_synth_delta_bact"/>
    <property type="match status" value="1"/>
</dbReference>
<dbReference type="Proteomes" id="UP000252355">
    <property type="component" value="Unassembled WGS sequence"/>
</dbReference>
<keyword evidence="4 7" id="KW-0406">Ion transport</keyword>
<keyword evidence="6 7" id="KW-0066">ATP synthesis</keyword>